<dbReference type="RefSeq" id="WP_055152367.1">
    <property type="nucleotide sequence ID" value="NZ_CZAW01000032.1"/>
</dbReference>
<dbReference type="Pfam" id="PF18956">
    <property type="entry name" value="DUF5699"/>
    <property type="match status" value="1"/>
</dbReference>
<reference evidence="1 2" key="1">
    <citation type="submission" date="2015-09" db="EMBL/GenBank/DDBJ databases">
        <authorList>
            <consortium name="Pathogen Informatics"/>
        </authorList>
    </citation>
    <scope>NUCLEOTIDE SEQUENCE [LARGE SCALE GENOMIC DNA]</scope>
    <source>
        <strain evidence="1 2">2789STDY5834911</strain>
    </source>
</reference>
<evidence type="ECO:0000313" key="1">
    <source>
        <dbReference type="EMBL" id="CUP77814.1"/>
    </source>
</evidence>
<evidence type="ECO:0008006" key="3">
    <source>
        <dbReference type="Google" id="ProtNLM"/>
    </source>
</evidence>
<organism evidence="1 2">
    <name type="scientific">Blautia wexlerae</name>
    <dbReference type="NCBI Taxonomy" id="418240"/>
    <lineage>
        <taxon>Bacteria</taxon>
        <taxon>Bacillati</taxon>
        <taxon>Bacillota</taxon>
        <taxon>Clostridia</taxon>
        <taxon>Lachnospirales</taxon>
        <taxon>Lachnospiraceae</taxon>
        <taxon>Blautia</taxon>
    </lineage>
</organism>
<name>A0A174QXA0_9FIRM</name>
<dbReference type="InterPro" id="IPR043753">
    <property type="entry name" value="DUF5699"/>
</dbReference>
<dbReference type="EMBL" id="CZAW01000032">
    <property type="protein sequence ID" value="CUP77814.1"/>
    <property type="molecule type" value="Genomic_DNA"/>
</dbReference>
<accession>A0A174QXA0</accession>
<gene>
    <name evidence="1" type="ORF">ERS852523_02776</name>
</gene>
<dbReference type="PROSITE" id="PS51257">
    <property type="entry name" value="PROKAR_LIPOPROTEIN"/>
    <property type="match status" value="1"/>
</dbReference>
<sequence length="96" mass="9996">MRTILKIIAAPFVLALILIVAVLTFLSCVAGAVCIVACVGLSLLAILCLLAGQTVGCIAMFVLAFLVSPFGLPALGGWLVERLHSVKYAAMDFMAS</sequence>
<evidence type="ECO:0000313" key="2">
    <source>
        <dbReference type="Proteomes" id="UP000095712"/>
    </source>
</evidence>
<dbReference type="AlphaFoldDB" id="A0A174QXA0"/>
<proteinExistence type="predicted"/>
<protein>
    <recommendedName>
        <fullName evidence="3">Succinate dehydrogenase</fullName>
    </recommendedName>
</protein>
<dbReference type="OrthoDB" id="95627at2"/>
<dbReference type="Proteomes" id="UP000095712">
    <property type="component" value="Unassembled WGS sequence"/>
</dbReference>